<dbReference type="CDD" id="cd16919">
    <property type="entry name" value="HATPase_CckA-like"/>
    <property type="match status" value="1"/>
</dbReference>
<dbReference type="Gene3D" id="3.30.450.40">
    <property type="match status" value="1"/>
</dbReference>
<dbReference type="InterPro" id="IPR052162">
    <property type="entry name" value="Sensor_kinase/Photoreceptor"/>
</dbReference>
<evidence type="ECO:0000313" key="14">
    <source>
        <dbReference type="Proteomes" id="UP000305709"/>
    </source>
</evidence>
<feature type="domain" description="Histidine kinase" evidence="9">
    <location>
        <begin position="1212"/>
        <end position="1436"/>
    </location>
</feature>
<dbReference type="SMART" id="SM00091">
    <property type="entry name" value="PAS"/>
    <property type="match status" value="6"/>
</dbReference>
<evidence type="ECO:0000256" key="8">
    <source>
        <dbReference type="SAM" id="MobiDB-lite"/>
    </source>
</evidence>
<reference evidence="13 14" key="1">
    <citation type="submission" date="2019-06" db="EMBL/GenBank/DDBJ databases">
        <authorList>
            <person name="Jiang L."/>
        </authorList>
    </citation>
    <scope>NUCLEOTIDE SEQUENCE [LARGE SCALE GENOMIC DNA]</scope>
    <source>
        <strain evidence="13 14">YIM 48858</strain>
    </source>
</reference>
<feature type="modified residue" description="4-aspartylphosphate" evidence="6">
    <location>
        <position position="1509"/>
    </location>
</feature>
<dbReference type="PRINTS" id="PR00344">
    <property type="entry name" value="BCTRLSENSOR"/>
</dbReference>
<feature type="domain" description="PAC" evidence="12">
    <location>
        <begin position="276"/>
        <end position="328"/>
    </location>
</feature>
<evidence type="ECO:0000256" key="6">
    <source>
        <dbReference type="PROSITE-ProRule" id="PRU00169"/>
    </source>
</evidence>
<dbReference type="Gene3D" id="1.10.287.130">
    <property type="match status" value="1"/>
</dbReference>
<organism evidence="13 14">
    <name type="scientific">Rubellimicrobium roseum</name>
    <dbReference type="NCBI Taxonomy" id="687525"/>
    <lineage>
        <taxon>Bacteria</taxon>
        <taxon>Pseudomonadati</taxon>
        <taxon>Pseudomonadota</taxon>
        <taxon>Alphaproteobacteria</taxon>
        <taxon>Rhodobacterales</taxon>
        <taxon>Roseobacteraceae</taxon>
        <taxon>Rubellimicrobium</taxon>
    </lineage>
</organism>
<feature type="domain" description="PAS" evidence="11">
    <location>
        <begin position="329"/>
        <end position="400"/>
    </location>
</feature>
<dbReference type="Pfam" id="PF00512">
    <property type="entry name" value="HisKA"/>
    <property type="match status" value="1"/>
</dbReference>
<dbReference type="SMART" id="SM00388">
    <property type="entry name" value="HisKA"/>
    <property type="match status" value="1"/>
</dbReference>
<dbReference type="Gene3D" id="3.30.565.10">
    <property type="entry name" value="Histidine kinase-like ATPase, C-terminal domain"/>
    <property type="match status" value="1"/>
</dbReference>
<keyword evidence="14" id="KW-1185">Reference proteome</keyword>
<dbReference type="InterPro" id="IPR003594">
    <property type="entry name" value="HATPase_dom"/>
</dbReference>
<gene>
    <name evidence="13" type="ORF">FHG71_09275</name>
</gene>
<dbReference type="SMART" id="SM00448">
    <property type="entry name" value="REC"/>
    <property type="match status" value="1"/>
</dbReference>
<accession>A0A5C4NHS8</accession>
<feature type="domain" description="PAC" evidence="12">
    <location>
        <begin position="403"/>
        <end position="455"/>
    </location>
</feature>
<keyword evidence="7" id="KW-0175">Coiled coil</keyword>
<proteinExistence type="predicted"/>
<dbReference type="InterPro" id="IPR000014">
    <property type="entry name" value="PAS"/>
</dbReference>
<dbReference type="Pfam" id="PF08447">
    <property type="entry name" value="PAS_3"/>
    <property type="match status" value="2"/>
</dbReference>
<dbReference type="InterPro" id="IPR036097">
    <property type="entry name" value="HisK_dim/P_sf"/>
</dbReference>
<dbReference type="Pfam" id="PF13185">
    <property type="entry name" value="GAF_2"/>
    <property type="match status" value="1"/>
</dbReference>
<feature type="domain" description="Response regulatory" evidence="10">
    <location>
        <begin position="1459"/>
        <end position="1574"/>
    </location>
</feature>
<feature type="compositionally biased region" description="Pro residues" evidence="8">
    <location>
        <begin position="13"/>
        <end position="23"/>
    </location>
</feature>
<dbReference type="Pfam" id="PF00072">
    <property type="entry name" value="Response_reg"/>
    <property type="match status" value="1"/>
</dbReference>
<dbReference type="InterPro" id="IPR001610">
    <property type="entry name" value="PAC"/>
</dbReference>
<dbReference type="PANTHER" id="PTHR43304:SF1">
    <property type="entry name" value="PAC DOMAIN-CONTAINING PROTEIN"/>
    <property type="match status" value="1"/>
</dbReference>
<dbReference type="PROSITE" id="PS50112">
    <property type="entry name" value="PAS"/>
    <property type="match status" value="3"/>
</dbReference>
<dbReference type="EMBL" id="VDFV01000009">
    <property type="protein sequence ID" value="TNC72227.1"/>
    <property type="molecule type" value="Genomic_DNA"/>
</dbReference>
<feature type="region of interest" description="Disordered" evidence="8">
    <location>
        <begin position="1"/>
        <end position="32"/>
    </location>
</feature>
<dbReference type="InterPro" id="IPR005467">
    <property type="entry name" value="His_kinase_dom"/>
</dbReference>
<dbReference type="Pfam" id="PF00989">
    <property type="entry name" value="PAS"/>
    <property type="match status" value="1"/>
</dbReference>
<dbReference type="Gene3D" id="3.30.450.20">
    <property type="entry name" value="PAS domain"/>
    <property type="match status" value="7"/>
</dbReference>
<keyword evidence="3 6" id="KW-0597">Phosphoprotein</keyword>
<dbReference type="NCBIfam" id="TIGR00229">
    <property type="entry name" value="sensory_box"/>
    <property type="match status" value="4"/>
</dbReference>
<keyword evidence="4" id="KW-0808">Transferase</keyword>
<sequence>MNGEARHVASAPSPVPRRAPPEPLMERILPPRPDRADSPVQALIRAHDWAATPLGPASGWPQPLRTLLGVMLGASQPMFVAWGPGRTLLYNDAYAAVLAGKHPAALGRDFLEVWHEIRDDLRPIVERALDGEPVQMDDITLMMERRGYPEETHFAFSYTPVRDESGAVAGFFCACQETTGHVLTERRLRESEARAREEAERVRLALDAGAILGTWNWDLVTGRFTADERFAVAFGLDPEDCRRGLRIDQVVETVHPEDLDRLNATMDEAIARGGAYAHQYRVRRRNGRHYWIEANGRVDLGPDGTPLRFPGVLLDIEARRAAEAERDRATRMLETFAEAVPGVVYAKDREGRMLVANRGTTELIGKPPEQYLGRTDAQFLNDPDQARAVMENDRRIMETGVAEQVEEAVSRPDGTPAVWFSTKAPLRDARGAVVGLIGASIDITARKRTEAALRESEDSLREATRRLDAILNNTREAVFLMDDRYRCVYANAAAERLTGHRFEALRGRPLHDVVHHTHPDGRPYPLADCPIGCASLEGRRVSGEEIFVAPDGSFYPVAYTASPVLDEEGRAVGTVLEARGIAEEKAAEAERQRTAQALAEAMADLEATFDAVPVAVWIARDPEARRIDGNRAARELLRVRDDGANQSKSDPEAAQRLRHFRLLDTEGRELAPEDLPVQRAARGEIVREFEERIAFDDGSEVALVGNAVPLLGADGRTRGAVAAFVDVTGRRKVEAALRESEERFRFALDAAGGIGTWDWDVEGDRIHASELFAEMCGVDPERARSGLPVAEYLAGIHPDDRAEVQRLIGEAVAGGGEYRAEYRILGRDGGVHWVIARGRCLRDAEGRSRRFPGVAFDITERKAAEEELRARTAELESLLVSAPLGIAFFDREHRWLRINEELAAINGFSVEGHIGRRLEDLLPVNAAIVAPVLDQVFATGETLRGIEVSGETAAAPGQIRHWLVSFYPVRDAAGAVASVGVWVVDITARKEAEARAQEESRLLETLNRAGATLAGELDIDRLLQRLTDAAVEIVGARFGAFFQNVRDPDGERFHLYTLSGANPSDFAGLGGVRATGVFAPTFSNEGVVRSDDILRDPRHGQLEPHRGMPPGHLPVRSYMGVPVVSRSGEVLGGLLFGHPDPGRFDEKHERLVVGLAAQAAIAIDNARLFREVQEINDTLERRVADALAERAAMEEQLRQSQKMEAVGQLTGGIAHDFNNMLAAVIGSLDLLRRRLGDADERSRRYLDAAGEGARRAALLTQRLLAFSRQQPLRPEPVDVNRLVLGMSDLVQRSLGAGVQLGTVLAEGLWTASADPNQLENVILNLAVNARDAMPEGGHLTIETANAHLDSRYATEHFGLPAGQYVLIAVTDTGTGMPPEVVAKAFDPFFTTKPVGQGTGLGLSQVYGFVKQSGGHVKIYSEPGQGTTVKVYLPRLLGSAAEAEPAPAAPDLPRGEAREVVLVVEDEPIVRQFTVEALGVLGYGVLEADGAETALRLLDAHPEVGLLFTDIVMPETNGRKLADEVLRRRPGLRVLFTTGYTRDAVVNNGVLDPGVHLLGKPFTVEQLAARLREVLDAPPG</sequence>
<feature type="domain" description="PAC" evidence="12">
    <location>
        <begin position="818"/>
        <end position="870"/>
    </location>
</feature>
<dbReference type="Pfam" id="PF08448">
    <property type="entry name" value="PAS_4"/>
    <property type="match status" value="4"/>
</dbReference>
<dbReference type="EC" id="2.7.13.3" evidence="2"/>
<feature type="domain" description="PAC" evidence="12">
    <location>
        <begin position="541"/>
        <end position="593"/>
    </location>
</feature>
<dbReference type="PANTHER" id="PTHR43304">
    <property type="entry name" value="PHYTOCHROME-LIKE PROTEIN CPH1"/>
    <property type="match status" value="1"/>
</dbReference>
<evidence type="ECO:0000313" key="13">
    <source>
        <dbReference type="EMBL" id="TNC72227.1"/>
    </source>
</evidence>
<dbReference type="InterPro" id="IPR013655">
    <property type="entry name" value="PAS_fold_3"/>
</dbReference>
<dbReference type="InterPro" id="IPR035965">
    <property type="entry name" value="PAS-like_dom_sf"/>
</dbReference>
<dbReference type="InterPro" id="IPR000700">
    <property type="entry name" value="PAS-assoc_C"/>
</dbReference>
<dbReference type="Proteomes" id="UP000305709">
    <property type="component" value="Unassembled WGS sequence"/>
</dbReference>
<dbReference type="SMART" id="SM00086">
    <property type="entry name" value="PAC"/>
    <property type="match status" value="7"/>
</dbReference>
<dbReference type="SUPFAM" id="SSF55781">
    <property type="entry name" value="GAF domain-like"/>
    <property type="match status" value="1"/>
</dbReference>
<evidence type="ECO:0000256" key="5">
    <source>
        <dbReference type="ARBA" id="ARBA00022777"/>
    </source>
</evidence>
<keyword evidence="5" id="KW-0418">Kinase</keyword>
<name>A0A5C4NHS8_9RHOB</name>
<comment type="caution">
    <text evidence="13">The sequence shown here is derived from an EMBL/GenBank/DDBJ whole genome shotgun (WGS) entry which is preliminary data.</text>
</comment>
<dbReference type="InterPro" id="IPR013656">
    <property type="entry name" value="PAS_4"/>
</dbReference>
<dbReference type="SUPFAM" id="SSF55785">
    <property type="entry name" value="PYP-like sensor domain (PAS domain)"/>
    <property type="match status" value="7"/>
</dbReference>
<feature type="domain" description="PAS" evidence="11">
    <location>
        <begin position="740"/>
        <end position="815"/>
    </location>
</feature>
<feature type="coiled-coil region" evidence="7">
    <location>
        <begin position="1169"/>
        <end position="1203"/>
    </location>
</feature>
<dbReference type="CDD" id="cd00082">
    <property type="entry name" value="HisKA"/>
    <property type="match status" value="1"/>
</dbReference>
<feature type="domain" description="PAC" evidence="12">
    <location>
        <begin position="687"/>
        <end position="739"/>
    </location>
</feature>
<dbReference type="SMART" id="SM00387">
    <property type="entry name" value="HATPase_c"/>
    <property type="match status" value="1"/>
</dbReference>
<dbReference type="SMART" id="SM00065">
    <property type="entry name" value="GAF"/>
    <property type="match status" value="1"/>
</dbReference>
<feature type="coiled-coil region" evidence="7">
    <location>
        <begin position="446"/>
        <end position="473"/>
    </location>
</feature>
<dbReference type="InterPro" id="IPR003661">
    <property type="entry name" value="HisK_dim/P_dom"/>
</dbReference>
<dbReference type="GO" id="GO:0006355">
    <property type="term" value="P:regulation of DNA-templated transcription"/>
    <property type="evidence" value="ECO:0007669"/>
    <property type="project" value="InterPro"/>
</dbReference>
<dbReference type="GO" id="GO:0000155">
    <property type="term" value="F:phosphorelay sensor kinase activity"/>
    <property type="evidence" value="ECO:0007669"/>
    <property type="project" value="InterPro"/>
</dbReference>
<evidence type="ECO:0000259" key="11">
    <source>
        <dbReference type="PROSITE" id="PS50112"/>
    </source>
</evidence>
<dbReference type="CDD" id="cd00130">
    <property type="entry name" value="PAS"/>
    <property type="match status" value="5"/>
</dbReference>
<evidence type="ECO:0000259" key="9">
    <source>
        <dbReference type="PROSITE" id="PS50109"/>
    </source>
</evidence>
<dbReference type="InterPro" id="IPR011006">
    <property type="entry name" value="CheY-like_superfamily"/>
</dbReference>
<dbReference type="SUPFAM" id="SSF55874">
    <property type="entry name" value="ATPase domain of HSP90 chaperone/DNA topoisomerase II/histidine kinase"/>
    <property type="match status" value="1"/>
</dbReference>
<evidence type="ECO:0000256" key="4">
    <source>
        <dbReference type="ARBA" id="ARBA00022679"/>
    </source>
</evidence>
<feature type="domain" description="PAC" evidence="12">
    <location>
        <begin position="944"/>
        <end position="998"/>
    </location>
</feature>
<evidence type="ECO:0000259" key="10">
    <source>
        <dbReference type="PROSITE" id="PS50110"/>
    </source>
</evidence>
<dbReference type="SUPFAM" id="SSF52172">
    <property type="entry name" value="CheY-like"/>
    <property type="match status" value="1"/>
</dbReference>
<evidence type="ECO:0000259" key="12">
    <source>
        <dbReference type="PROSITE" id="PS50113"/>
    </source>
</evidence>
<dbReference type="InterPro" id="IPR003018">
    <property type="entry name" value="GAF"/>
</dbReference>
<dbReference type="InterPro" id="IPR036890">
    <property type="entry name" value="HATPase_C_sf"/>
</dbReference>
<dbReference type="InterPro" id="IPR029016">
    <property type="entry name" value="GAF-like_dom_sf"/>
</dbReference>
<dbReference type="InterPro" id="IPR004358">
    <property type="entry name" value="Sig_transdc_His_kin-like_C"/>
</dbReference>
<evidence type="ECO:0000256" key="7">
    <source>
        <dbReference type="SAM" id="Coils"/>
    </source>
</evidence>
<evidence type="ECO:0000256" key="1">
    <source>
        <dbReference type="ARBA" id="ARBA00000085"/>
    </source>
</evidence>
<feature type="domain" description="PAS" evidence="11">
    <location>
        <begin position="463"/>
        <end position="520"/>
    </location>
</feature>
<dbReference type="Gene3D" id="3.40.50.2300">
    <property type="match status" value="1"/>
</dbReference>
<dbReference type="SUPFAM" id="SSF47384">
    <property type="entry name" value="Homodimeric domain of signal transducing histidine kinase"/>
    <property type="match status" value="1"/>
</dbReference>
<dbReference type="InterPro" id="IPR013767">
    <property type="entry name" value="PAS_fold"/>
</dbReference>
<dbReference type="PROSITE" id="PS50110">
    <property type="entry name" value="RESPONSE_REGULATORY"/>
    <property type="match status" value="1"/>
</dbReference>
<comment type="catalytic activity">
    <reaction evidence="1">
        <text>ATP + protein L-histidine = ADP + protein N-phospho-L-histidine.</text>
        <dbReference type="EC" id="2.7.13.3"/>
    </reaction>
</comment>
<dbReference type="PROSITE" id="PS50113">
    <property type="entry name" value="PAC"/>
    <property type="match status" value="6"/>
</dbReference>
<evidence type="ECO:0000256" key="3">
    <source>
        <dbReference type="ARBA" id="ARBA00022553"/>
    </source>
</evidence>
<dbReference type="PROSITE" id="PS50109">
    <property type="entry name" value="HIS_KIN"/>
    <property type="match status" value="1"/>
</dbReference>
<dbReference type="OrthoDB" id="9796100at2"/>
<evidence type="ECO:0000256" key="2">
    <source>
        <dbReference type="ARBA" id="ARBA00012438"/>
    </source>
</evidence>
<protein>
    <recommendedName>
        <fullName evidence="2">histidine kinase</fullName>
        <ecNumber evidence="2">2.7.13.3</ecNumber>
    </recommendedName>
</protein>
<dbReference type="Pfam" id="PF02518">
    <property type="entry name" value="HATPase_c"/>
    <property type="match status" value="1"/>
</dbReference>
<dbReference type="InterPro" id="IPR001789">
    <property type="entry name" value="Sig_transdc_resp-reg_receiver"/>
</dbReference>